<name>A0A0C9WGI4_9AGAR</name>
<reference evidence="2" key="2">
    <citation type="submission" date="2015-01" db="EMBL/GenBank/DDBJ databases">
        <title>Evolutionary Origins and Diversification of the Mycorrhizal Mutualists.</title>
        <authorList>
            <consortium name="DOE Joint Genome Institute"/>
            <consortium name="Mycorrhizal Genomics Consortium"/>
            <person name="Kohler A."/>
            <person name="Kuo A."/>
            <person name="Nagy L.G."/>
            <person name="Floudas D."/>
            <person name="Copeland A."/>
            <person name="Barry K.W."/>
            <person name="Cichocki N."/>
            <person name="Veneault-Fourrey C."/>
            <person name="LaButti K."/>
            <person name="Lindquist E.A."/>
            <person name="Lipzen A."/>
            <person name="Lundell T."/>
            <person name="Morin E."/>
            <person name="Murat C."/>
            <person name="Riley R."/>
            <person name="Ohm R."/>
            <person name="Sun H."/>
            <person name="Tunlid A."/>
            <person name="Henrissat B."/>
            <person name="Grigoriev I.V."/>
            <person name="Hibbett D.S."/>
            <person name="Martin F."/>
        </authorList>
    </citation>
    <scope>NUCLEOTIDE SEQUENCE [LARGE SCALE GENOMIC DNA]</scope>
    <source>
        <strain evidence="2">LaAM-08-1</strain>
    </source>
</reference>
<dbReference type="HOGENOM" id="CLU_172945_1_0_1"/>
<sequence length="76" mass="9114">LRLQKCVVCPFLIRKFFCSVRFFGYKVCTVRFLIRKFCSVRFLTLQKSVVCAFLVTNVRFLTLQKYVLCAFLIRKF</sequence>
<accession>A0A0C9WGI4</accession>
<evidence type="ECO:0000313" key="2">
    <source>
        <dbReference type="Proteomes" id="UP000054477"/>
    </source>
</evidence>
<feature type="non-terminal residue" evidence="1">
    <location>
        <position position="1"/>
    </location>
</feature>
<protein>
    <submittedName>
        <fullName evidence="1">Uncharacterized protein</fullName>
    </submittedName>
</protein>
<gene>
    <name evidence="1" type="ORF">K443DRAFT_71838</name>
</gene>
<proteinExistence type="predicted"/>
<keyword evidence="2" id="KW-1185">Reference proteome</keyword>
<reference evidence="1 2" key="1">
    <citation type="submission" date="2014-04" db="EMBL/GenBank/DDBJ databases">
        <authorList>
            <consortium name="DOE Joint Genome Institute"/>
            <person name="Kuo A."/>
            <person name="Kohler A."/>
            <person name="Nagy L.G."/>
            <person name="Floudas D."/>
            <person name="Copeland A."/>
            <person name="Barry K.W."/>
            <person name="Cichocki N."/>
            <person name="Veneault-Fourrey C."/>
            <person name="LaButti K."/>
            <person name="Lindquist E.A."/>
            <person name="Lipzen A."/>
            <person name="Lundell T."/>
            <person name="Morin E."/>
            <person name="Murat C."/>
            <person name="Sun H."/>
            <person name="Tunlid A."/>
            <person name="Henrissat B."/>
            <person name="Grigoriev I.V."/>
            <person name="Hibbett D.S."/>
            <person name="Martin F."/>
            <person name="Nordberg H.P."/>
            <person name="Cantor M.N."/>
            <person name="Hua S.X."/>
        </authorList>
    </citation>
    <scope>NUCLEOTIDE SEQUENCE [LARGE SCALE GENOMIC DNA]</scope>
    <source>
        <strain evidence="1 2">LaAM-08-1</strain>
    </source>
</reference>
<feature type="non-terminal residue" evidence="1">
    <location>
        <position position="76"/>
    </location>
</feature>
<dbReference type="Proteomes" id="UP000054477">
    <property type="component" value="Unassembled WGS sequence"/>
</dbReference>
<organism evidence="1 2">
    <name type="scientific">Laccaria amethystina LaAM-08-1</name>
    <dbReference type="NCBI Taxonomy" id="1095629"/>
    <lineage>
        <taxon>Eukaryota</taxon>
        <taxon>Fungi</taxon>
        <taxon>Dikarya</taxon>
        <taxon>Basidiomycota</taxon>
        <taxon>Agaricomycotina</taxon>
        <taxon>Agaricomycetes</taxon>
        <taxon>Agaricomycetidae</taxon>
        <taxon>Agaricales</taxon>
        <taxon>Agaricineae</taxon>
        <taxon>Hydnangiaceae</taxon>
        <taxon>Laccaria</taxon>
    </lineage>
</organism>
<dbReference type="EMBL" id="KN839669">
    <property type="protein sequence ID" value="KIJ89499.1"/>
    <property type="molecule type" value="Genomic_DNA"/>
</dbReference>
<dbReference type="AlphaFoldDB" id="A0A0C9WGI4"/>
<evidence type="ECO:0000313" key="1">
    <source>
        <dbReference type="EMBL" id="KIJ89499.1"/>
    </source>
</evidence>